<proteinExistence type="predicted"/>
<dbReference type="Pfam" id="PF13966">
    <property type="entry name" value="zf-RVT"/>
    <property type="match status" value="1"/>
</dbReference>
<organism evidence="2">
    <name type="scientific">Sesamum latifolium</name>
    <dbReference type="NCBI Taxonomy" id="2727402"/>
    <lineage>
        <taxon>Eukaryota</taxon>
        <taxon>Viridiplantae</taxon>
        <taxon>Streptophyta</taxon>
        <taxon>Embryophyta</taxon>
        <taxon>Tracheophyta</taxon>
        <taxon>Spermatophyta</taxon>
        <taxon>Magnoliopsida</taxon>
        <taxon>eudicotyledons</taxon>
        <taxon>Gunneridae</taxon>
        <taxon>Pentapetalae</taxon>
        <taxon>asterids</taxon>
        <taxon>lamiids</taxon>
        <taxon>Lamiales</taxon>
        <taxon>Pedaliaceae</taxon>
        <taxon>Sesamum</taxon>
    </lineage>
</organism>
<reference evidence="2" key="1">
    <citation type="submission" date="2020-06" db="EMBL/GenBank/DDBJ databases">
        <authorList>
            <person name="Li T."/>
            <person name="Hu X."/>
            <person name="Zhang T."/>
            <person name="Song X."/>
            <person name="Zhang H."/>
            <person name="Dai N."/>
            <person name="Sheng W."/>
            <person name="Hou X."/>
            <person name="Wei L."/>
        </authorList>
    </citation>
    <scope>NUCLEOTIDE SEQUENCE</scope>
    <source>
        <strain evidence="2">KEN1</strain>
        <tissue evidence="2">Leaf</tissue>
    </source>
</reference>
<evidence type="ECO:0000259" key="1">
    <source>
        <dbReference type="Pfam" id="PF13966"/>
    </source>
</evidence>
<reference evidence="2" key="2">
    <citation type="journal article" date="2024" name="Plant">
        <title>Genomic evolution and insights into agronomic trait innovations of Sesamum species.</title>
        <authorList>
            <person name="Miao H."/>
            <person name="Wang L."/>
            <person name="Qu L."/>
            <person name="Liu H."/>
            <person name="Sun Y."/>
            <person name="Le M."/>
            <person name="Wang Q."/>
            <person name="Wei S."/>
            <person name="Zheng Y."/>
            <person name="Lin W."/>
            <person name="Duan Y."/>
            <person name="Cao H."/>
            <person name="Xiong S."/>
            <person name="Wang X."/>
            <person name="Wei L."/>
            <person name="Li C."/>
            <person name="Ma Q."/>
            <person name="Ju M."/>
            <person name="Zhao R."/>
            <person name="Li G."/>
            <person name="Mu C."/>
            <person name="Tian Q."/>
            <person name="Mei H."/>
            <person name="Zhang T."/>
            <person name="Gao T."/>
            <person name="Zhang H."/>
        </authorList>
    </citation>
    <scope>NUCLEOTIDE SEQUENCE</scope>
    <source>
        <strain evidence="2">KEN1</strain>
    </source>
</reference>
<comment type="caution">
    <text evidence="2">The sequence shown here is derived from an EMBL/GenBank/DDBJ whole genome shotgun (WGS) entry which is preliminary data.</text>
</comment>
<accession>A0AAW2VEG3</accession>
<dbReference type="InterPro" id="IPR026960">
    <property type="entry name" value="RVT-Znf"/>
</dbReference>
<dbReference type="EMBL" id="JACGWN010000010">
    <property type="protein sequence ID" value="KAL0427603.1"/>
    <property type="molecule type" value="Genomic_DNA"/>
</dbReference>
<feature type="domain" description="Reverse transcriptase zinc-binding" evidence="1">
    <location>
        <begin position="12"/>
        <end position="81"/>
    </location>
</feature>
<sequence length="133" mass="15241">MYFSCGVYSDPTTCNWRFICGARVPPMVRMFAWKVCKNTLPAVCNLTKREVEVKEGCALCDVEMESVMHALILCPFARLVWALSALSWLVISDYESGLEGWIRGVHCELACEDFAFFLLICWSLWNKTQQIDL</sequence>
<name>A0AAW2VEG3_9LAMI</name>
<evidence type="ECO:0000313" key="2">
    <source>
        <dbReference type="EMBL" id="KAL0427603.1"/>
    </source>
</evidence>
<dbReference type="AlphaFoldDB" id="A0AAW2VEG3"/>
<protein>
    <recommendedName>
        <fullName evidence="1">Reverse transcriptase zinc-binding domain-containing protein</fullName>
    </recommendedName>
</protein>
<gene>
    <name evidence="2" type="ORF">Slati_2935100</name>
</gene>